<dbReference type="EMBL" id="PQIB02000006">
    <property type="protein sequence ID" value="RLN11308.1"/>
    <property type="molecule type" value="Genomic_DNA"/>
</dbReference>
<organism evidence="6 7">
    <name type="scientific">Panicum miliaceum</name>
    <name type="common">Proso millet</name>
    <name type="synonym">Broomcorn millet</name>
    <dbReference type="NCBI Taxonomy" id="4540"/>
    <lineage>
        <taxon>Eukaryota</taxon>
        <taxon>Viridiplantae</taxon>
        <taxon>Streptophyta</taxon>
        <taxon>Embryophyta</taxon>
        <taxon>Tracheophyta</taxon>
        <taxon>Spermatophyta</taxon>
        <taxon>Magnoliopsida</taxon>
        <taxon>Liliopsida</taxon>
        <taxon>Poales</taxon>
        <taxon>Poaceae</taxon>
        <taxon>PACMAD clade</taxon>
        <taxon>Panicoideae</taxon>
        <taxon>Panicodae</taxon>
        <taxon>Paniceae</taxon>
        <taxon>Panicinae</taxon>
        <taxon>Panicum</taxon>
        <taxon>Panicum sect. Panicum</taxon>
    </lineage>
</organism>
<dbReference type="GO" id="GO:0004518">
    <property type="term" value="F:nuclease activity"/>
    <property type="evidence" value="ECO:0007669"/>
    <property type="project" value="UniProtKB-UniRule"/>
</dbReference>
<feature type="domain" description="BFN" evidence="5">
    <location>
        <begin position="116"/>
        <end position="266"/>
    </location>
</feature>
<keyword evidence="2" id="KW-0540">Nuclease</keyword>
<evidence type="ECO:0000256" key="2">
    <source>
        <dbReference type="ARBA" id="ARBA00022722"/>
    </source>
</evidence>
<evidence type="ECO:0000313" key="6">
    <source>
        <dbReference type="EMBL" id="RLN11308.1"/>
    </source>
</evidence>
<dbReference type="SUPFAM" id="SSF103256">
    <property type="entry name" value="Hypothetical protein TM0160"/>
    <property type="match status" value="1"/>
</dbReference>
<dbReference type="GO" id="GO:0030891">
    <property type="term" value="C:VCB complex"/>
    <property type="evidence" value="ECO:0007669"/>
    <property type="project" value="TreeGrafter"/>
</dbReference>
<dbReference type="Pfam" id="PF02577">
    <property type="entry name" value="BFN_dom"/>
    <property type="match status" value="1"/>
</dbReference>
<dbReference type="PANTHER" id="PTHR15160:SF13">
    <property type="entry name" value="BIFUNCTIONAL NUCLEASE 1"/>
    <property type="match status" value="1"/>
</dbReference>
<reference evidence="7" key="1">
    <citation type="journal article" date="2019" name="Nat. Commun.">
        <title>The genome of broomcorn millet.</title>
        <authorList>
            <person name="Zou C."/>
            <person name="Miki D."/>
            <person name="Li D."/>
            <person name="Tang Q."/>
            <person name="Xiao L."/>
            <person name="Rajput S."/>
            <person name="Deng P."/>
            <person name="Jia W."/>
            <person name="Huang R."/>
            <person name="Zhang M."/>
            <person name="Sun Y."/>
            <person name="Hu J."/>
            <person name="Fu X."/>
            <person name="Schnable P.S."/>
            <person name="Li F."/>
            <person name="Zhang H."/>
            <person name="Feng B."/>
            <person name="Zhu X."/>
            <person name="Liu R."/>
            <person name="Schnable J.C."/>
            <person name="Zhu J.-K."/>
            <person name="Zhang H."/>
        </authorList>
    </citation>
    <scope>NUCLEOTIDE SEQUENCE [LARGE SCALE GENOMIC DNA]</scope>
</reference>
<protein>
    <submittedName>
        <fullName evidence="6">Bifunctional nuclease-like</fullName>
    </submittedName>
</protein>
<dbReference type="AlphaFoldDB" id="A0A3L6RYL9"/>
<evidence type="ECO:0000259" key="5">
    <source>
        <dbReference type="PROSITE" id="PS51658"/>
    </source>
</evidence>
<dbReference type="STRING" id="4540.A0A3L6RYL9"/>
<sequence>MGLQNHEDETAQRARRFSTAQRATARATNRLPPPARVASPAVSLRASASPATAGSRAADPAKSKPPRDGDHQRGGPSVLRRPRIGRPDLRREGQRPSPAAPARAPEGKGLRAASGLRQLAARYLDPRSPRRHGRSDWGGWPARCSYGSSSDGGGAAAANFDASGEEFVIEAVLAVELRSVSDGFEIKMRDGKKPRPTIYNVVMEMTKRMGYEIRLVRITEMAHGACYSRLYLAKVGDEEDTISFDLKPSDAINIASRCKIRIEMRK</sequence>
<dbReference type="InterPro" id="IPR003729">
    <property type="entry name" value="Bi_nuclease_dom"/>
</dbReference>
<feature type="compositionally biased region" description="Basic and acidic residues" evidence="4">
    <location>
        <begin position="59"/>
        <end position="73"/>
    </location>
</feature>
<dbReference type="GO" id="GO:0005634">
    <property type="term" value="C:nucleus"/>
    <property type="evidence" value="ECO:0007669"/>
    <property type="project" value="TreeGrafter"/>
</dbReference>
<feature type="region of interest" description="Disordered" evidence="4">
    <location>
        <begin position="1"/>
        <end position="140"/>
    </location>
</feature>
<keyword evidence="2" id="KW-0378">Hydrolase</keyword>
<feature type="compositionally biased region" description="Low complexity" evidence="4">
    <location>
        <begin position="95"/>
        <end position="104"/>
    </location>
</feature>
<dbReference type="OrthoDB" id="566255at2759"/>
<dbReference type="Proteomes" id="UP000275267">
    <property type="component" value="Unassembled WGS sequence"/>
</dbReference>
<evidence type="ECO:0000313" key="7">
    <source>
        <dbReference type="Proteomes" id="UP000275267"/>
    </source>
</evidence>
<feature type="compositionally biased region" description="Basic and acidic residues" evidence="4">
    <location>
        <begin position="85"/>
        <end position="94"/>
    </location>
</feature>
<comment type="function">
    <text evidence="3">Bifunctional nuclease with both RNase and DNase activities. Involved in basal defense response. Participates in abscisic acid-derived callose deposition following infection by a necrotrophic pathogen.</text>
</comment>
<comment type="similarity">
    <text evidence="1">Belongs to the bifunctional nuclease family.</text>
</comment>
<dbReference type="PROSITE" id="PS51658">
    <property type="entry name" value="BFN"/>
    <property type="match status" value="1"/>
</dbReference>
<dbReference type="PANTHER" id="PTHR15160">
    <property type="entry name" value="VON HIPPEL-LINDAU PROTEIN"/>
    <property type="match status" value="1"/>
</dbReference>
<feature type="compositionally biased region" description="Basic and acidic residues" evidence="4">
    <location>
        <begin position="1"/>
        <end position="12"/>
    </location>
</feature>
<evidence type="ECO:0000256" key="1">
    <source>
        <dbReference type="ARBA" id="ARBA00009095"/>
    </source>
</evidence>
<proteinExistence type="inferred from homology"/>
<keyword evidence="7" id="KW-1185">Reference proteome</keyword>
<comment type="caution">
    <text evidence="6">The sequence shown here is derived from an EMBL/GenBank/DDBJ whole genome shotgun (WGS) entry which is preliminary data.</text>
</comment>
<evidence type="ECO:0000256" key="4">
    <source>
        <dbReference type="SAM" id="MobiDB-lite"/>
    </source>
</evidence>
<evidence type="ECO:0000256" key="3">
    <source>
        <dbReference type="ARBA" id="ARBA00025428"/>
    </source>
</evidence>
<dbReference type="InterPro" id="IPR036104">
    <property type="entry name" value="BFN_sf"/>
</dbReference>
<dbReference type="GO" id="GO:0016567">
    <property type="term" value="P:protein ubiquitination"/>
    <property type="evidence" value="ECO:0007669"/>
    <property type="project" value="TreeGrafter"/>
</dbReference>
<name>A0A3L6RYL9_PANMI</name>
<accession>A0A3L6RYL9</accession>
<gene>
    <name evidence="6" type="ORF">C2845_PM09G20980</name>
</gene>
<feature type="compositionally biased region" description="Low complexity" evidence="4">
    <location>
        <begin position="17"/>
        <end position="44"/>
    </location>
</feature>
<dbReference type="Gene3D" id="3.10.690.10">
    <property type="entry name" value="Bifunctional nuclease domain"/>
    <property type="match status" value="1"/>
</dbReference>